<dbReference type="InterPro" id="IPR003961">
    <property type="entry name" value="FN3_dom"/>
</dbReference>
<dbReference type="InterPro" id="IPR001460">
    <property type="entry name" value="PCN-bd_Tpept"/>
</dbReference>
<feature type="transmembrane region" description="Helical" evidence="15">
    <location>
        <begin position="36"/>
        <end position="59"/>
    </location>
</feature>
<evidence type="ECO:0000313" key="18">
    <source>
        <dbReference type="Proteomes" id="UP000004738"/>
    </source>
</evidence>
<keyword evidence="7" id="KW-0378">Hydrolase</keyword>
<dbReference type="Gene3D" id="2.60.40.10">
    <property type="entry name" value="Immunoglobulins"/>
    <property type="match status" value="1"/>
</dbReference>
<evidence type="ECO:0000256" key="8">
    <source>
        <dbReference type="ARBA" id="ARBA00022960"/>
    </source>
</evidence>
<evidence type="ECO:0000256" key="3">
    <source>
        <dbReference type="ARBA" id="ARBA00022645"/>
    </source>
</evidence>
<keyword evidence="15" id="KW-0472">Membrane</keyword>
<dbReference type="GO" id="GO:0009252">
    <property type="term" value="P:peptidoglycan biosynthetic process"/>
    <property type="evidence" value="ECO:0007669"/>
    <property type="project" value="UniProtKB-KW"/>
</dbReference>
<evidence type="ECO:0000256" key="1">
    <source>
        <dbReference type="ARBA" id="ARBA00007090"/>
    </source>
</evidence>
<dbReference type="Pfam" id="PF00905">
    <property type="entry name" value="Transpeptidase"/>
    <property type="match status" value="1"/>
</dbReference>
<dbReference type="InterPro" id="IPR036950">
    <property type="entry name" value="PBP_transglycosylase"/>
</dbReference>
<dbReference type="PATRIC" id="fig|1224748.3.peg.1211"/>
<evidence type="ECO:0000256" key="11">
    <source>
        <dbReference type="ARBA" id="ARBA00023316"/>
    </source>
</evidence>
<dbReference type="RefSeq" id="WP_008404855.1">
    <property type="nucleotide sequence ID" value="NZ_AMCK01000004.1"/>
</dbReference>
<keyword evidence="18" id="KW-1185">Reference proteome</keyword>
<dbReference type="FunFam" id="1.10.3810.10:FF:000001">
    <property type="entry name" value="Penicillin-binding protein 1A"/>
    <property type="match status" value="1"/>
</dbReference>
<dbReference type="InterPro" id="IPR013783">
    <property type="entry name" value="Ig-like_fold"/>
</dbReference>
<keyword evidence="9" id="KW-0573">Peptidoglycan synthesis</keyword>
<evidence type="ECO:0000256" key="15">
    <source>
        <dbReference type="SAM" id="Phobius"/>
    </source>
</evidence>
<dbReference type="Pfam" id="PF00041">
    <property type="entry name" value="fn3"/>
    <property type="match status" value="1"/>
</dbReference>
<feature type="compositionally biased region" description="Basic and acidic residues" evidence="14">
    <location>
        <begin position="1"/>
        <end position="17"/>
    </location>
</feature>
<feature type="compositionally biased region" description="Pro residues" evidence="14">
    <location>
        <begin position="877"/>
        <end position="888"/>
    </location>
</feature>
<dbReference type="InterPro" id="IPR023346">
    <property type="entry name" value="Lysozyme-like_dom_sf"/>
</dbReference>
<evidence type="ECO:0000256" key="9">
    <source>
        <dbReference type="ARBA" id="ARBA00022984"/>
    </source>
</evidence>
<evidence type="ECO:0000256" key="2">
    <source>
        <dbReference type="ARBA" id="ARBA00007739"/>
    </source>
</evidence>
<dbReference type="GO" id="GO:0008658">
    <property type="term" value="F:penicillin binding"/>
    <property type="evidence" value="ECO:0007669"/>
    <property type="project" value="InterPro"/>
</dbReference>
<comment type="similarity">
    <text evidence="2">In the N-terminal section; belongs to the glycosyltransferase 51 family.</text>
</comment>
<keyword evidence="15" id="KW-0812">Transmembrane</keyword>
<evidence type="ECO:0000256" key="10">
    <source>
        <dbReference type="ARBA" id="ARBA00023268"/>
    </source>
</evidence>
<comment type="catalytic activity">
    <reaction evidence="13">
        <text>[GlcNAc-(1-&gt;4)-Mur2Ac(oyl-L-Ala-gamma-D-Glu-L-Lys-D-Ala-D-Ala)](n)-di-trans,octa-cis-undecaprenyl diphosphate + beta-D-GlcNAc-(1-&gt;4)-Mur2Ac(oyl-L-Ala-gamma-D-Glu-L-Lys-D-Ala-D-Ala)-di-trans,octa-cis-undecaprenyl diphosphate = [GlcNAc-(1-&gt;4)-Mur2Ac(oyl-L-Ala-gamma-D-Glu-L-Lys-D-Ala-D-Ala)](n+1)-di-trans,octa-cis-undecaprenyl diphosphate + di-trans,octa-cis-undecaprenyl diphosphate + H(+)</text>
        <dbReference type="Rhea" id="RHEA:23708"/>
        <dbReference type="Rhea" id="RHEA-COMP:9602"/>
        <dbReference type="Rhea" id="RHEA-COMP:9603"/>
        <dbReference type="ChEBI" id="CHEBI:15378"/>
        <dbReference type="ChEBI" id="CHEBI:58405"/>
        <dbReference type="ChEBI" id="CHEBI:60033"/>
        <dbReference type="ChEBI" id="CHEBI:78435"/>
        <dbReference type="EC" id="2.4.99.28"/>
    </reaction>
</comment>
<feature type="region of interest" description="Disordered" evidence="14">
    <location>
        <begin position="799"/>
        <end position="902"/>
    </location>
</feature>
<accession>K1LP65</accession>
<dbReference type="AlphaFoldDB" id="K1LP65"/>
<reference evidence="17 18" key="1">
    <citation type="journal article" date="2012" name="J. Bacteriol.">
        <title>Draft Genome Sequence of Bacillus isronensis Strain B3W22, Isolated from the Upper Atmosphere.</title>
        <authorList>
            <person name="Shivaji S."/>
            <person name="Ara S."/>
            <person name="Singh S.K."/>
            <person name="Bandi S."/>
            <person name="Singh A."/>
            <person name="Pinnaka A.K."/>
        </authorList>
    </citation>
    <scope>NUCLEOTIDE SEQUENCE [LARGE SCALE GENOMIC DNA]</scope>
    <source>
        <strain evidence="17 18">B3W22</strain>
    </source>
</reference>
<dbReference type="InterPro" id="IPR036116">
    <property type="entry name" value="FN3_sf"/>
</dbReference>
<dbReference type="GO" id="GO:0006508">
    <property type="term" value="P:proteolysis"/>
    <property type="evidence" value="ECO:0007669"/>
    <property type="project" value="UniProtKB-KW"/>
</dbReference>
<dbReference type="Proteomes" id="UP000004738">
    <property type="component" value="Unassembled WGS sequence"/>
</dbReference>
<dbReference type="GO" id="GO:0030288">
    <property type="term" value="C:outer membrane-bounded periplasmic space"/>
    <property type="evidence" value="ECO:0007669"/>
    <property type="project" value="TreeGrafter"/>
</dbReference>
<dbReference type="GO" id="GO:0009002">
    <property type="term" value="F:serine-type D-Ala-D-Ala carboxypeptidase activity"/>
    <property type="evidence" value="ECO:0007669"/>
    <property type="project" value="UniProtKB-EC"/>
</dbReference>
<dbReference type="InterPro" id="IPR001264">
    <property type="entry name" value="Glyco_trans_51"/>
</dbReference>
<dbReference type="Pfam" id="PF00912">
    <property type="entry name" value="Transgly"/>
    <property type="match status" value="1"/>
</dbReference>
<dbReference type="Gene3D" id="1.10.3810.10">
    <property type="entry name" value="Biosynthetic peptidoglycan transglycosylase-like"/>
    <property type="match status" value="1"/>
</dbReference>
<dbReference type="EMBL" id="AMCK01000004">
    <property type="protein sequence ID" value="EKB45944.1"/>
    <property type="molecule type" value="Genomic_DNA"/>
</dbReference>
<evidence type="ECO:0000256" key="14">
    <source>
        <dbReference type="SAM" id="MobiDB-lite"/>
    </source>
</evidence>
<dbReference type="PANTHER" id="PTHR32282">
    <property type="entry name" value="BINDING PROTEIN TRANSPEPTIDASE, PUTATIVE-RELATED"/>
    <property type="match status" value="1"/>
</dbReference>
<dbReference type="NCBIfam" id="TIGR02074">
    <property type="entry name" value="PBP_1a_fam"/>
    <property type="match status" value="1"/>
</dbReference>
<dbReference type="SUPFAM" id="SSF53955">
    <property type="entry name" value="Lysozyme-like"/>
    <property type="match status" value="1"/>
</dbReference>
<keyword evidence="11" id="KW-0961">Cell wall biogenesis/degradation</keyword>
<proteinExistence type="inferred from homology"/>
<dbReference type="InterPro" id="IPR012338">
    <property type="entry name" value="Beta-lactam/transpept-like"/>
</dbReference>
<name>K1LP65_9BACL</name>
<evidence type="ECO:0000256" key="5">
    <source>
        <dbReference type="ARBA" id="ARBA00022676"/>
    </source>
</evidence>
<evidence type="ECO:0000256" key="13">
    <source>
        <dbReference type="ARBA" id="ARBA00049902"/>
    </source>
</evidence>
<evidence type="ECO:0000256" key="12">
    <source>
        <dbReference type="ARBA" id="ARBA00034000"/>
    </source>
</evidence>
<evidence type="ECO:0000256" key="6">
    <source>
        <dbReference type="ARBA" id="ARBA00022679"/>
    </source>
</evidence>
<feature type="compositionally biased region" description="Gly residues" evidence="14">
    <location>
        <begin position="832"/>
        <end position="864"/>
    </location>
</feature>
<protein>
    <submittedName>
        <fullName evidence="17">Penicillin-binding protein 1A/1B</fullName>
    </submittedName>
</protein>
<keyword evidence="4" id="KW-0645">Protease</keyword>
<evidence type="ECO:0000256" key="7">
    <source>
        <dbReference type="ARBA" id="ARBA00022801"/>
    </source>
</evidence>
<keyword evidence="8" id="KW-0133">Cell shape</keyword>
<dbReference type="GO" id="GO:0008360">
    <property type="term" value="P:regulation of cell shape"/>
    <property type="evidence" value="ECO:0007669"/>
    <property type="project" value="UniProtKB-KW"/>
</dbReference>
<sequence>MTENRKTREQIKRERQQKNKKSRKPKTSAGKWIKRIVLAIVLIGVIGFLSGAALFGYYVSKAPELDEDALKDPISSEFYDINGELFATIGAEKRNYVKYEDIPQQMIDAIIATEDARFFDHFGVDLWRLGGAVLANFRDGFGAQGASTITQQVVKNSFFTNEKKLERKAQEAWLAIKLERQYSKEEIFEMYFNKILMSGRIHGFGTAAKEFYGKELSELSLAEYAQLAGMPQSPNNYNPYKKPDRAKKRRNIVLGLMVQHGKITEAEAEKAKKEPITGGLIPEEERVANSTTKYPAFLDVVLAELEKNGDSELTSEGIKVYTTLDPKAQTIVEDLMNNDSNFPTEEIQAGVAVIDTPTGEIRAIGGGRNYTGEFNYNFAYDMTTRQPGSTLKPLIDYGPAIEYLKWSTGQTTVDEKITYSGSDQVIGNWDGRYLGTMTVREALYTSRNIPAVKTFREVGPDRAKEFLGNLGIESSGLTESEALGGGRVNISPVQMAASYAAFGNNGTYNSPHAITKIVFRDGKTSKSFKPKTKKAMSDYTAYMVTDILRDVVSNKRNASATRAMVSGVDIAGKTGTTNYGSDEFEKFNLKNGSVPDTWFAGYTTNYSIAIWGGYSQRKDAITTWEERWLPQTLFKSIMTDLNQHNPSSSFKQPSSVVSASIVIGSNPLKLANEYTPATQKATELFVKGTEPTEYTEEFVPQTLDSPTSLQASYNDAAQLADVTWSHSSLDGSGEETDPVTFEVSMKVDGGPATVISTTSATAIQVPNIERGKEYTFTVTAISGDLRSDPASVALFVEGDQITEPEDPNDSIEDPNEAEQPEQPGNGNNNGNNGNGNGNNGNGNGNNGNGNGNNGNGNGNNGNGNGNDNTVEPDESNPEPPAPNQPSPPASGGETRPEDSEDD</sequence>
<gene>
    <name evidence="17" type="primary">ponA_2</name>
    <name evidence="17" type="ORF">B857_01216</name>
</gene>
<comment type="caution">
    <text evidence="17">The sequence shown here is derived from an EMBL/GenBank/DDBJ whole genome shotgun (WGS) entry which is preliminary data.</text>
</comment>
<evidence type="ECO:0000259" key="16">
    <source>
        <dbReference type="PROSITE" id="PS50853"/>
    </source>
</evidence>
<keyword evidence="10" id="KW-0511">Multifunctional enzyme</keyword>
<keyword evidence="5" id="KW-0328">Glycosyltransferase</keyword>
<dbReference type="InterPro" id="IPR050396">
    <property type="entry name" value="Glycosyltr_51/Transpeptidase"/>
</dbReference>
<comment type="catalytic activity">
    <reaction evidence="12">
        <text>Preferential cleavage: (Ac)2-L-Lys-D-Ala-|-D-Ala. Also transpeptidation of peptidyl-alanyl moieties that are N-acyl substituents of D-alanine.</text>
        <dbReference type="EC" id="3.4.16.4"/>
    </reaction>
</comment>
<organism evidence="17 18">
    <name type="scientific">Solibacillus isronensis B3W22</name>
    <dbReference type="NCBI Taxonomy" id="1224748"/>
    <lineage>
        <taxon>Bacteria</taxon>
        <taxon>Bacillati</taxon>
        <taxon>Bacillota</taxon>
        <taxon>Bacilli</taxon>
        <taxon>Bacillales</taxon>
        <taxon>Caryophanaceae</taxon>
        <taxon>Solibacillus</taxon>
    </lineage>
</organism>
<dbReference type="CDD" id="cd00063">
    <property type="entry name" value="FN3"/>
    <property type="match status" value="1"/>
</dbReference>
<feature type="compositionally biased region" description="Acidic residues" evidence="14">
    <location>
        <begin position="800"/>
        <end position="819"/>
    </location>
</feature>
<keyword evidence="15" id="KW-1133">Transmembrane helix</keyword>
<dbReference type="GO" id="GO:0071555">
    <property type="term" value="P:cell wall organization"/>
    <property type="evidence" value="ECO:0007669"/>
    <property type="project" value="UniProtKB-KW"/>
</dbReference>
<dbReference type="GO" id="GO:0008955">
    <property type="term" value="F:peptidoglycan glycosyltransferase activity"/>
    <property type="evidence" value="ECO:0007669"/>
    <property type="project" value="UniProtKB-EC"/>
</dbReference>
<dbReference type="SUPFAM" id="SSF56601">
    <property type="entry name" value="beta-lactamase/transpeptidase-like"/>
    <property type="match status" value="1"/>
</dbReference>
<comment type="similarity">
    <text evidence="1">In the C-terminal section; belongs to the transpeptidase family.</text>
</comment>
<feature type="domain" description="Fibronectin type-III" evidence="16">
    <location>
        <begin position="705"/>
        <end position="805"/>
    </location>
</feature>
<dbReference type="SUPFAM" id="SSF49265">
    <property type="entry name" value="Fibronectin type III"/>
    <property type="match status" value="1"/>
</dbReference>
<dbReference type="PANTHER" id="PTHR32282:SF29">
    <property type="entry name" value="PENICILLIN-BINDING PROTEIN 1A"/>
    <property type="match status" value="1"/>
</dbReference>
<keyword evidence="6" id="KW-0808">Transferase</keyword>
<evidence type="ECO:0000313" key="17">
    <source>
        <dbReference type="EMBL" id="EKB45944.1"/>
    </source>
</evidence>
<feature type="region of interest" description="Disordered" evidence="14">
    <location>
        <begin position="1"/>
        <end position="27"/>
    </location>
</feature>
<keyword evidence="3" id="KW-0121">Carboxypeptidase</keyword>
<evidence type="ECO:0000256" key="4">
    <source>
        <dbReference type="ARBA" id="ARBA00022670"/>
    </source>
</evidence>
<dbReference type="Gene3D" id="3.40.710.10">
    <property type="entry name" value="DD-peptidase/beta-lactamase superfamily"/>
    <property type="match status" value="1"/>
</dbReference>
<dbReference type="PROSITE" id="PS50853">
    <property type="entry name" value="FN3"/>
    <property type="match status" value="1"/>
</dbReference>